<evidence type="ECO:0000313" key="5">
    <source>
        <dbReference type="Proteomes" id="UP000595362"/>
    </source>
</evidence>
<dbReference type="InterPro" id="IPR011650">
    <property type="entry name" value="Peptidase_M20_dimer"/>
</dbReference>
<feature type="domain" description="Peptidase M20 dimerisation" evidence="3">
    <location>
        <begin position="187"/>
        <end position="279"/>
    </location>
</feature>
<dbReference type="PANTHER" id="PTHR11014:SF63">
    <property type="entry name" value="METALLOPEPTIDASE, PUTATIVE (AFU_ORTHOLOGUE AFUA_6G09600)-RELATED"/>
    <property type="match status" value="1"/>
</dbReference>
<keyword evidence="2" id="KW-0464">Manganese</keyword>
<dbReference type="InterPro" id="IPR036264">
    <property type="entry name" value="Bact_exopeptidase_dim_dom"/>
</dbReference>
<feature type="binding site" evidence="2">
    <location>
        <position position="105"/>
    </location>
    <ligand>
        <name>Mn(2+)</name>
        <dbReference type="ChEBI" id="CHEBI:29035"/>
        <label>2</label>
    </ligand>
</feature>
<proteinExistence type="predicted"/>
<dbReference type="EMBL" id="CP066681">
    <property type="protein sequence ID" value="QQG35926.1"/>
    <property type="molecule type" value="Genomic_DNA"/>
</dbReference>
<evidence type="ECO:0000259" key="3">
    <source>
        <dbReference type="Pfam" id="PF07687"/>
    </source>
</evidence>
<dbReference type="GO" id="GO:0046872">
    <property type="term" value="F:metal ion binding"/>
    <property type="evidence" value="ECO:0007669"/>
    <property type="project" value="UniProtKB-KW"/>
</dbReference>
<dbReference type="Pfam" id="PF07687">
    <property type="entry name" value="M20_dimer"/>
    <property type="match status" value="1"/>
</dbReference>
<dbReference type="PANTHER" id="PTHR11014">
    <property type="entry name" value="PEPTIDASE M20 FAMILY MEMBER"/>
    <property type="match status" value="1"/>
</dbReference>
<dbReference type="CDD" id="cd05666">
    <property type="entry name" value="M20_Acy1-like"/>
    <property type="match status" value="1"/>
</dbReference>
<sequence length="397" mass="42705">MPVLNRAADLKDEATVWRRELHQNPQTKYEEEFASALVAQKLTEWGIPYKKGIARTGIVATITGQKNDSGKGIGLRADMDALDILEKSGQPHASKTPGKMHACGHDGHTATLLATAKYLNETKNFNGQVHLVFQPAEEGGNGADKMIEEGLFRDYKIDYMFGVHNWPGQPIGKIGMRAGPIMASVDEFNITVKGVGGHAAMPHQTIDPIVVTSQIVNALQSVVARNVDPIDTVVLSVTNFHAGSGAFNIIPDEARLIGTVRTFSNETRDKVIARMKAIIHGVASAMGAQAEQEFIFHNYATINSADGVELAAKAAAVVVGEGNVDLDTPPSMGGEDFSAYLRQKPGAFIFIGQGVNDSDSPHNKGLHHPGYDFNDDIIPIGVSYFATLVEQALPLSK</sequence>
<dbReference type="FunFam" id="3.30.70.360:FF:000001">
    <property type="entry name" value="N-acetyldiaminopimelate deacetylase"/>
    <property type="match status" value="1"/>
</dbReference>
<dbReference type="GO" id="GO:0050118">
    <property type="term" value="F:N-acetyldiaminopimelate deacetylase activity"/>
    <property type="evidence" value="ECO:0007669"/>
    <property type="project" value="UniProtKB-ARBA"/>
</dbReference>
<dbReference type="Gene3D" id="3.40.630.10">
    <property type="entry name" value="Zn peptidases"/>
    <property type="match status" value="1"/>
</dbReference>
<feature type="binding site" evidence="2">
    <location>
        <position position="164"/>
    </location>
    <ligand>
        <name>Mn(2+)</name>
        <dbReference type="ChEBI" id="CHEBI:29035"/>
        <label>2</label>
    </ligand>
</feature>
<feature type="binding site" evidence="2">
    <location>
        <position position="103"/>
    </location>
    <ligand>
        <name>Mn(2+)</name>
        <dbReference type="ChEBI" id="CHEBI:29035"/>
        <label>2</label>
    </ligand>
</feature>
<dbReference type="Pfam" id="PF01546">
    <property type="entry name" value="Peptidase_M20"/>
    <property type="match status" value="1"/>
</dbReference>
<dbReference type="InterPro" id="IPR002933">
    <property type="entry name" value="Peptidase_M20"/>
</dbReference>
<keyword evidence="1 4" id="KW-0378">Hydrolase</keyword>
<dbReference type="GO" id="GO:0019877">
    <property type="term" value="P:diaminopimelate biosynthetic process"/>
    <property type="evidence" value="ECO:0007669"/>
    <property type="project" value="UniProtKB-ARBA"/>
</dbReference>
<feature type="binding site" evidence="2">
    <location>
        <position position="367"/>
    </location>
    <ligand>
        <name>Mn(2+)</name>
        <dbReference type="ChEBI" id="CHEBI:29035"/>
        <label>2</label>
    </ligand>
</feature>
<protein>
    <submittedName>
        <fullName evidence="4">Amidohydrolase</fullName>
    </submittedName>
</protein>
<accession>A0A7T5UGI3</accession>
<name>A0A7T5UGI3_9BACT</name>
<organism evidence="4 5">
    <name type="scientific">Micavibrio aeruginosavorus</name>
    <dbReference type="NCBI Taxonomy" id="349221"/>
    <lineage>
        <taxon>Bacteria</taxon>
        <taxon>Pseudomonadati</taxon>
        <taxon>Bdellovibrionota</taxon>
        <taxon>Bdellovibrionia</taxon>
        <taxon>Bdellovibrionales</taxon>
        <taxon>Pseudobdellovibrionaceae</taxon>
        <taxon>Micavibrio</taxon>
    </lineage>
</organism>
<dbReference type="SUPFAM" id="SSF53187">
    <property type="entry name" value="Zn-dependent exopeptidases"/>
    <property type="match status" value="1"/>
</dbReference>
<dbReference type="Gene3D" id="3.30.70.360">
    <property type="match status" value="1"/>
</dbReference>
<dbReference type="SUPFAM" id="SSF55031">
    <property type="entry name" value="Bacterial exopeptidase dimerisation domain"/>
    <property type="match status" value="1"/>
</dbReference>
<dbReference type="PIRSF" id="PIRSF005962">
    <property type="entry name" value="Pept_M20D_amidohydro"/>
    <property type="match status" value="1"/>
</dbReference>
<dbReference type="NCBIfam" id="TIGR01891">
    <property type="entry name" value="amidohydrolases"/>
    <property type="match status" value="1"/>
</dbReference>
<feature type="binding site" evidence="2">
    <location>
        <position position="138"/>
    </location>
    <ligand>
        <name>Mn(2+)</name>
        <dbReference type="ChEBI" id="CHEBI:29035"/>
        <label>2</label>
    </ligand>
</feature>
<evidence type="ECO:0000313" key="4">
    <source>
        <dbReference type="EMBL" id="QQG35926.1"/>
    </source>
</evidence>
<gene>
    <name evidence="4" type="ORF">HYS17_10550</name>
</gene>
<evidence type="ECO:0000256" key="2">
    <source>
        <dbReference type="PIRSR" id="PIRSR005962-1"/>
    </source>
</evidence>
<dbReference type="Proteomes" id="UP000595362">
    <property type="component" value="Chromosome"/>
</dbReference>
<evidence type="ECO:0000256" key="1">
    <source>
        <dbReference type="ARBA" id="ARBA00022801"/>
    </source>
</evidence>
<reference evidence="4 5" key="1">
    <citation type="submission" date="2020-07" db="EMBL/GenBank/DDBJ databases">
        <title>Huge and variable diversity of episymbiotic CPR bacteria and DPANN archaea in groundwater ecosystems.</title>
        <authorList>
            <person name="He C.Y."/>
            <person name="Keren R."/>
            <person name="Whittaker M."/>
            <person name="Farag I.F."/>
            <person name="Doudna J."/>
            <person name="Cate J.H.D."/>
            <person name="Banfield J.F."/>
        </authorList>
    </citation>
    <scope>NUCLEOTIDE SEQUENCE [LARGE SCALE GENOMIC DNA]</scope>
    <source>
        <strain evidence="4">NC_groundwater_70_Ag_B-0.1um_54_66</strain>
    </source>
</reference>
<keyword evidence="2" id="KW-0479">Metal-binding</keyword>
<dbReference type="AlphaFoldDB" id="A0A7T5UGI3"/>
<dbReference type="InterPro" id="IPR017439">
    <property type="entry name" value="Amidohydrolase"/>
</dbReference>
<comment type="cofactor">
    <cofactor evidence="2">
        <name>Mn(2+)</name>
        <dbReference type="ChEBI" id="CHEBI:29035"/>
    </cofactor>
    <text evidence="2">The Mn(2+) ion enhances activity.</text>
</comment>